<dbReference type="Pfam" id="PF01416">
    <property type="entry name" value="PseudoU_synth_1"/>
    <property type="match status" value="2"/>
</dbReference>
<sequence length="275" mass="31222">MRNLLMKVDYDGTHYEGFQTQPSGRTVQDHLEQAICQLTGEKLKITGSGRTDAGVHAYGQPFNFITESRIPLERWCLALNTRLPLDIVVTEAKEVPLSFHSRRSAKRKTYRYAINGNRFPDAFQRRLQYHHPTPLDAEGMQQALAHVVGTHDFTSFASRKSTKESHVRTIYEARLEIDRSSCRPGSKDQGILYTYITGNGFLQYMVRIIMGTLIEVGEGKRRPDDMRAILEACNRMKAGPTAVAHGLTLWSVEYDPCMLTESRESNENLIQQNGN</sequence>
<dbReference type="PANTHER" id="PTHR11142:SF0">
    <property type="entry name" value="TRNA PSEUDOURIDINE SYNTHASE-LIKE 1"/>
    <property type="match status" value="1"/>
</dbReference>
<dbReference type="CDD" id="cd02570">
    <property type="entry name" value="PseudoU_synth_EcTruA"/>
    <property type="match status" value="1"/>
</dbReference>
<evidence type="ECO:0000256" key="3">
    <source>
        <dbReference type="ARBA" id="ARBA00023235"/>
    </source>
</evidence>
<dbReference type="OrthoDB" id="9811823at2"/>
<dbReference type="EMBL" id="VYKK01000037">
    <property type="protein sequence ID" value="KAA8995933.1"/>
    <property type="molecule type" value="Genomic_DNA"/>
</dbReference>
<dbReference type="PANTHER" id="PTHR11142">
    <property type="entry name" value="PSEUDOURIDYLATE SYNTHASE"/>
    <property type="match status" value="1"/>
</dbReference>
<dbReference type="GO" id="GO:0031119">
    <property type="term" value="P:tRNA pseudouridine synthesis"/>
    <property type="evidence" value="ECO:0007669"/>
    <property type="project" value="UniProtKB-UniRule"/>
</dbReference>
<comment type="catalytic activity">
    <reaction evidence="4 7">
        <text>uridine(38/39/40) in tRNA = pseudouridine(38/39/40) in tRNA</text>
        <dbReference type="Rhea" id="RHEA:22376"/>
        <dbReference type="Rhea" id="RHEA-COMP:10085"/>
        <dbReference type="Rhea" id="RHEA-COMP:10087"/>
        <dbReference type="ChEBI" id="CHEBI:65314"/>
        <dbReference type="ChEBI" id="CHEBI:65315"/>
        <dbReference type="EC" id="5.4.99.12"/>
    </reaction>
</comment>
<comment type="caution">
    <text evidence="9">The sequence shown here is derived from an EMBL/GenBank/DDBJ whole genome shotgun (WGS) entry which is preliminary data.</text>
</comment>
<organism evidence="9 10">
    <name type="scientific">Paenibacillus spiritus</name>
    <dbReference type="NCBI Taxonomy" id="2496557"/>
    <lineage>
        <taxon>Bacteria</taxon>
        <taxon>Bacillati</taxon>
        <taxon>Bacillota</taxon>
        <taxon>Bacilli</taxon>
        <taxon>Bacillales</taxon>
        <taxon>Paenibacillaceae</taxon>
        <taxon>Paenibacillus</taxon>
    </lineage>
</organism>
<comment type="function">
    <text evidence="4">Formation of pseudouridine at positions 38, 39 and 40 in the anticodon stem and loop of transfer RNAs.</text>
</comment>
<gene>
    <name evidence="4 9" type="primary">truA</name>
    <name evidence="9" type="ORF">F4V43_18840</name>
</gene>
<keyword evidence="10" id="KW-1185">Reference proteome</keyword>
<dbReference type="InterPro" id="IPR020097">
    <property type="entry name" value="PsdUridine_synth_TruA_a/b_dom"/>
</dbReference>
<feature type="active site" description="Nucleophile" evidence="4 5">
    <location>
        <position position="52"/>
    </location>
</feature>
<comment type="caution">
    <text evidence="4">Lacks conserved residue(s) required for the propagation of feature annotation.</text>
</comment>
<dbReference type="Proteomes" id="UP000367750">
    <property type="component" value="Unassembled WGS sequence"/>
</dbReference>
<evidence type="ECO:0000256" key="1">
    <source>
        <dbReference type="ARBA" id="ARBA00009375"/>
    </source>
</evidence>
<dbReference type="EC" id="5.4.99.12" evidence="4"/>
<accession>A0A5J5FTJ5</accession>
<feature type="domain" description="Pseudouridine synthase I TruA alpha/beta" evidence="8">
    <location>
        <begin position="9"/>
        <end position="101"/>
    </location>
</feature>
<dbReference type="InterPro" id="IPR001406">
    <property type="entry name" value="PsdUridine_synth_TruA"/>
</dbReference>
<evidence type="ECO:0000256" key="6">
    <source>
        <dbReference type="PIRSR" id="PIRSR001430-2"/>
    </source>
</evidence>
<name>A0A5J5FTJ5_9BACL</name>
<keyword evidence="2 4" id="KW-0819">tRNA processing</keyword>
<dbReference type="HAMAP" id="MF_00171">
    <property type="entry name" value="TruA"/>
    <property type="match status" value="1"/>
</dbReference>
<keyword evidence="3 4" id="KW-0413">Isomerase</keyword>
<dbReference type="AlphaFoldDB" id="A0A5J5FTJ5"/>
<dbReference type="InterPro" id="IPR020095">
    <property type="entry name" value="PsdUridine_synth_TruA_C"/>
</dbReference>
<feature type="binding site" evidence="4 6">
    <location>
        <position position="110"/>
    </location>
    <ligand>
        <name>substrate</name>
    </ligand>
</feature>
<evidence type="ECO:0000259" key="8">
    <source>
        <dbReference type="Pfam" id="PF01416"/>
    </source>
</evidence>
<dbReference type="InterPro" id="IPR020103">
    <property type="entry name" value="PsdUridine_synth_cat_dom_sf"/>
</dbReference>
<evidence type="ECO:0000256" key="7">
    <source>
        <dbReference type="RuleBase" id="RU003792"/>
    </source>
</evidence>
<dbReference type="NCBIfam" id="TIGR00071">
    <property type="entry name" value="hisT_truA"/>
    <property type="match status" value="1"/>
</dbReference>
<evidence type="ECO:0000313" key="9">
    <source>
        <dbReference type="EMBL" id="KAA8995933.1"/>
    </source>
</evidence>
<feature type="domain" description="Pseudouridine synthase I TruA alpha/beta" evidence="8">
    <location>
        <begin position="143"/>
        <end position="255"/>
    </location>
</feature>
<dbReference type="Gene3D" id="3.30.70.580">
    <property type="entry name" value="Pseudouridine synthase I, catalytic domain, N-terminal subdomain"/>
    <property type="match status" value="1"/>
</dbReference>
<dbReference type="PIRSF" id="PIRSF001430">
    <property type="entry name" value="tRNA_psdUrid_synth"/>
    <property type="match status" value="1"/>
</dbReference>
<dbReference type="Gene3D" id="3.30.70.660">
    <property type="entry name" value="Pseudouridine synthase I, catalytic domain, C-terminal subdomain"/>
    <property type="match status" value="1"/>
</dbReference>
<comment type="subunit">
    <text evidence="4">Homodimer.</text>
</comment>
<dbReference type="RefSeq" id="WP_150459818.1">
    <property type="nucleotide sequence ID" value="NZ_VYKK01000037.1"/>
</dbReference>
<dbReference type="FunFam" id="3.30.70.580:FF:000001">
    <property type="entry name" value="tRNA pseudouridine synthase A"/>
    <property type="match status" value="1"/>
</dbReference>
<evidence type="ECO:0000256" key="2">
    <source>
        <dbReference type="ARBA" id="ARBA00022694"/>
    </source>
</evidence>
<reference evidence="9 10" key="1">
    <citation type="submission" date="2019-09" db="EMBL/GenBank/DDBJ databases">
        <title>Bacillus ochoae sp. nov., Paenibacillus whitsoniae sp. nov., Paenibacillus spiritus sp. nov. Isolated from the Mars Exploration Rover during spacecraft assembly.</title>
        <authorList>
            <person name="Seuylemezian A."/>
            <person name="Vaishampayan P."/>
        </authorList>
    </citation>
    <scope>NUCLEOTIDE SEQUENCE [LARGE SCALE GENOMIC DNA]</scope>
    <source>
        <strain evidence="9 10">MER_111</strain>
    </source>
</reference>
<evidence type="ECO:0000256" key="4">
    <source>
        <dbReference type="HAMAP-Rule" id="MF_00171"/>
    </source>
</evidence>
<comment type="similarity">
    <text evidence="1 4 7">Belongs to the tRNA pseudouridine synthase TruA family.</text>
</comment>
<evidence type="ECO:0000256" key="5">
    <source>
        <dbReference type="PIRSR" id="PIRSR001430-1"/>
    </source>
</evidence>
<dbReference type="InterPro" id="IPR020094">
    <property type="entry name" value="TruA/RsuA/RluB/E/F_N"/>
</dbReference>
<dbReference type="GO" id="GO:0160147">
    <property type="term" value="F:tRNA pseudouridine(38-40) synthase activity"/>
    <property type="evidence" value="ECO:0007669"/>
    <property type="project" value="UniProtKB-EC"/>
</dbReference>
<dbReference type="GO" id="GO:0003723">
    <property type="term" value="F:RNA binding"/>
    <property type="evidence" value="ECO:0007669"/>
    <property type="project" value="InterPro"/>
</dbReference>
<protein>
    <recommendedName>
        <fullName evidence="4">tRNA pseudouridine synthase A</fullName>
        <ecNumber evidence="4">5.4.99.12</ecNumber>
    </recommendedName>
    <alternativeName>
        <fullName evidence="4">tRNA pseudouridine(38-40) synthase</fullName>
    </alternativeName>
    <alternativeName>
        <fullName evidence="4">tRNA pseudouridylate synthase I</fullName>
    </alternativeName>
    <alternativeName>
        <fullName evidence="4">tRNA-uridine isomerase I</fullName>
    </alternativeName>
</protein>
<evidence type="ECO:0000313" key="10">
    <source>
        <dbReference type="Proteomes" id="UP000367750"/>
    </source>
</evidence>
<proteinExistence type="inferred from homology"/>
<dbReference type="SUPFAM" id="SSF55120">
    <property type="entry name" value="Pseudouridine synthase"/>
    <property type="match status" value="1"/>
</dbReference>